<evidence type="ECO:0000256" key="1">
    <source>
        <dbReference type="SAM" id="SignalP"/>
    </source>
</evidence>
<keyword evidence="1" id="KW-0732">Signal</keyword>
<dbReference type="Gene3D" id="3.40.190.10">
    <property type="entry name" value="Periplasmic binding protein-like II"/>
    <property type="match status" value="2"/>
</dbReference>
<gene>
    <name evidence="2" type="ORF">VIBNISOn1_840051</name>
</gene>
<dbReference type="PANTHER" id="PTHR35841:SF1">
    <property type="entry name" value="PHOSPHONATES-BINDING PERIPLASMIC PROTEIN"/>
    <property type="match status" value="1"/>
</dbReference>
<dbReference type="AlphaFoldDB" id="A0AAV2VZ17"/>
<reference evidence="2 3" key="1">
    <citation type="journal article" date="2013" name="ISME J.">
        <title>Comparative genomics of pathogenic lineages of Vibrio nigripulchritudo identifies virulence-associated traits.</title>
        <authorList>
            <person name="Goudenege D."/>
            <person name="Labreuche Y."/>
            <person name="Krin E."/>
            <person name="Ansquer D."/>
            <person name="Mangenot S."/>
            <person name="Calteau A."/>
            <person name="Medigue C."/>
            <person name="Mazel D."/>
            <person name="Polz M.F."/>
            <person name="Le Roux F."/>
        </authorList>
    </citation>
    <scope>NUCLEOTIDE SEQUENCE [LARGE SCALE GENOMIC DNA]</scope>
    <source>
        <strain evidence="2 3">SOn1</strain>
    </source>
</reference>
<accession>A0AAV2VZ17</accession>
<dbReference type="PANTHER" id="PTHR35841">
    <property type="entry name" value="PHOSPHONATES-BINDING PERIPLASMIC PROTEIN"/>
    <property type="match status" value="1"/>
</dbReference>
<dbReference type="Proteomes" id="UP000018211">
    <property type="component" value="Unassembled WGS sequence"/>
</dbReference>
<feature type="signal peptide" evidence="1">
    <location>
        <begin position="1"/>
        <end position="25"/>
    </location>
</feature>
<feature type="chain" id="PRO_5043707844" evidence="1">
    <location>
        <begin position="26"/>
        <end position="321"/>
    </location>
</feature>
<name>A0AAV2VZ17_9VIBR</name>
<sequence>MKITASTLLSSATIACLTIANPVYAELSKQDSTQLNDKPFVVGAVSQKVKSRIKWSLPLANYLADSLKEFGYTHGEVVVVSTLEEMEEKLRNHKVHLLPATVYSALLYEKNADANILTRRWKKGRATYSSIIFSIKSEESKSFSELNGKSILFEKPSSNSSFFIPAVSLLSQGYELQYLDSHRQKPDSDKVGYMFIDQQLKQSNEINISSWVYQGRADLGAFSDSNWNANEDMPAKIKQSAEVVYESSPYPRDLMLSSPEFSDEMNNAIRHTLMNMHNTAEGKATLVRFQKTTKFDELNEETRKVLDEARLQLPKIEALTK</sequence>
<protein>
    <submittedName>
        <fullName evidence="2">ABC-type phosphate/phosphonate transport system, periplasmic component</fullName>
    </submittedName>
</protein>
<proteinExistence type="predicted"/>
<organism evidence="2 3">
    <name type="scientific">Vibrio nigripulchritudo SOn1</name>
    <dbReference type="NCBI Taxonomy" id="1238450"/>
    <lineage>
        <taxon>Bacteria</taxon>
        <taxon>Pseudomonadati</taxon>
        <taxon>Pseudomonadota</taxon>
        <taxon>Gammaproteobacteria</taxon>
        <taxon>Vibrionales</taxon>
        <taxon>Vibrionaceae</taxon>
        <taxon>Vibrio</taxon>
    </lineage>
</organism>
<dbReference type="EMBL" id="CAOF01000180">
    <property type="protein sequence ID" value="CCO49646.1"/>
    <property type="molecule type" value="Genomic_DNA"/>
</dbReference>
<dbReference type="SUPFAM" id="SSF53850">
    <property type="entry name" value="Periplasmic binding protein-like II"/>
    <property type="match status" value="1"/>
</dbReference>
<evidence type="ECO:0000313" key="3">
    <source>
        <dbReference type="Proteomes" id="UP000018211"/>
    </source>
</evidence>
<dbReference type="Pfam" id="PF12974">
    <property type="entry name" value="Phosphonate-bd"/>
    <property type="match status" value="1"/>
</dbReference>
<dbReference type="PROSITE" id="PS51257">
    <property type="entry name" value="PROKAR_LIPOPROTEIN"/>
    <property type="match status" value="1"/>
</dbReference>
<evidence type="ECO:0000313" key="2">
    <source>
        <dbReference type="EMBL" id="CCO49646.1"/>
    </source>
</evidence>
<dbReference type="RefSeq" id="WP_022613701.1">
    <property type="nucleotide sequence ID" value="NZ_LK391965.1"/>
</dbReference>
<comment type="caution">
    <text evidence="2">The sequence shown here is derived from an EMBL/GenBank/DDBJ whole genome shotgun (WGS) entry which is preliminary data.</text>
</comment>